<keyword evidence="3" id="KW-1185">Reference proteome</keyword>
<evidence type="ECO:0000313" key="2">
    <source>
        <dbReference type="EMBL" id="KAK9035914.1"/>
    </source>
</evidence>
<sequence>MCISSSKGHRRSSFGFVMDRSKRWQRVAAKRDCDEHDQWLGDDPPFGLKVQNELCYKWDNLAQPTLEHWIALAFDLGFNNVKDQSVDGYTRGRRNGDGVAMQIPCGLGSSGFRSYHRFPSAKGFHGIRNPSKTVSHWFIPAYDGKISESSTLVGKKLAADCLEESGKGLRPNESLSFGNSTSVGASFWMLQVGSYQHVEYIMVYKDFDGLIDEGSILCFENAVKRKHCLERIEDAHNEVKAMQENPEGSTSSSVVPSTDDKKADDLDMDHARAT</sequence>
<reference evidence="2 3" key="1">
    <citation type="journal article" date="2024" name="G3 (Bethesda)">
        <title>Genome assembly of Hibiscus sabdariffa L. provides insights into metabolisms of medicinal natural products.</title>
        <authorList>
            <person name="Kim T."/>
        </authorList>
    </citation>
    <scope>NUCLEOTIDE SEQUENCE [LARGE SCALE GENOMIC DNA]</scope>
    <source>
        <strain evidence="2">TK-2024</strain>
        <tissue evidence="2">Old leaves</tissue>
    </source>
</reference>
<organism evidence="2 3">
    <name type="scientific">Hibiscus sabdariffa</name>
    <name type="common">roselle</name>
    <dbReference type="NCBI Taxonomy" id="183260"/>
    <lineage>
        <taxon>Eukaryota</taxon>
        <taxon>Viridiplantae</taxon>
        <taxon>Streptophyta</taxon>
        <taxon>Embryophyta</taxon>
        <taxon>Tracheophyta</taxon>
        <taxon>Spermatophyta</taxon>
        <taxon>Magnoliopsida</taxon>
        <taxon>eudicotyledons</taxon>
        <taxon>Gunneridae</taxon>
        <taxon>Pentapetalae</taxon>
        <taxon>rosids</taxon>
        <taxon>malvids</taxon>
        <taxon>Malvales</taxon>
        <taxon>Malvaceae</taxon>
        <taxon>Malvoideae</taxon>
        <taxon>Hibiscus</taxon>
    </lineage>
</organism>
<feature type="compositionally biased region" description="Basic and acidic residues" evidence="1">
    <location>
        <begin position="258"/>
        <end position="274"/>
    </location>
</feature>
<evidence type="ECO:0000313" key="3">
    <source>
        <dbReference type="Proteomes" id="UP001396334"/>
    </source>
</evidence>
<protein>
    <submittedName>
        <fullName evidence="2">Uncharacterized protein</fullName>
    </submittedName>
</protein>
<proteinExistence type="predicted"/>
<gene>
    <name evidence="2" type="ORF">V6N11_077937</name>
</gene>
<evidence type="ECO:0000256" key="1">
    <source>
        <dbReference type="SAM" id="MobiDB-lite"/>
    </source>
</evidence>
<dbReference type="Proteomes" id="UP001396334">
    <property type="component" value="Unassembled WGS sequence"/>
</dbReference>
<dbReference type="EMBL" id="JBBPBN010000006">
    <property type="protein sequence ID" value="KAK9035914.1"/>
    <property type="molecule type" value="Genomic_DNA"/>
</dbReference>
<accession>A0ABR2TF95</accession>
<name>A0ABR2TF95_9ROSI</name>
<comment type="caution">
    <text evidence="2">The sequence shown here is derived from an EMBL/GenBank/DDBJ whole genome shotgun (WGS) entry which is preliminary data.</text>
</comment>
<feature type="region of interest" description="Disordered" evidence="1">
    <location>
        <begin position="238"/>
        <end position="274"/>
    </location>
</feature>